<dbReference type="InterPro" id="IPR036397">
    <property type="entry name" value="RNaseH_sf"/>
</dbReference>
<dbReference type="PANTHER" id="PTHR37984">
    <property type="entry name" value="PROTEIN CBG26694"/>
    <property type="match status" value="1"/>
</dbReference>
<dbReference type="Gene3D" id="3.30.420.10">
    <property type="entry name" value="Ribonuclease H-like superfamily/Ribonuclease H"/>
    <property type="match status" value="1"/>
</dbReference>
<dbReference type="GO" id="GO:0003676">
    <property type="term" value="F:nucleic acid binding"/>
    <property type="evidence" value="ECO:0007669"/>
    <property type="project" value="InterPro"/>
</dbReference>
<dbReference type="STRING" id="8496.A0A151MK78"/>
<dbReference type="Proteomes" id="UP000050525">
    <property type="component" value="Unassembled WGS sequence"/>
</dbReference>
<dbReference type="EMBL" id="AKHW03005996">
    <property type="protein sequence ID" value="KYO24926.1"/>
    <property type="molecule type" value="Genomic_DNA"/>
</dbReference>
<gene>
    <name evidence="2" type="ORF">Y1Q_0023792</name>
</gene>
<protein>
    <recommendedName>
        <fullName evidence="1">Integrase catalytic domain-containing protein</fullName>
    </recommendedName>
</protein>
<dbReference type="eggNOG" id="KOG0017">
    <property type="taxonomic scope" value="Eukaryota"/>
</dbReference>
<proteinExistence type="predicted"/>
<dbReference type="InterPro" id="IPR001584">
    <property type="entry name" value="Integrase_cat-core"/>
</dbReference>
<sequence length="174" mass="19576">MGKNRTHQPWIAQNVMDYCKSCETCQWMGKSGDMKKTALNEAPSIMQRAFQRVGIEIVGPLRHKTRQGKQYILTRVDFVTQYLEAAALASTEAPVVAEALIKIFFQLGFPPEILTDRGGNFLAEVMECLWKCYGVKHLKTTASHPQTNGLVEWFNGTLKGQNLACFLADDFLCL</sequence>
<evidence type="ECO:0000259" key="1">
    <source>
        <dbReference type="PROSITE" id="PS50994"/>
    </source>
</evidence>
<keyword evidence="3" id="KW-1185">Reference proteome</keyword>
<dbReference type="PANTHER" id="PTHR37984:SF15">
    <property type="entry name" value="INTEGRASE CATALYTIC DOMAIN-CONTAINING PROTEIN"/>
    <property type="match status" value="1"/>
</dbReference>
<dbReference type="InterPro" id="IPR050951">
    <property type="entry name" value="Retrovirus_Pol_polyprotein"/>
</dbReference>
<feature type="domain" description="Integrase catalytic" evidence="1">
    <location>
        <begin position="39"/>
        <end position="174"/>
    </location>
</feature>
<reference evidence="2 3" key="1">
    <citation type="journal article" date="2012" name="Genome Biol.">
        <title>Sequencing three crocodilian genomes to illuminate the evolution of archosaurs and amniotes.</title>
        <authorList>
            <person name="St John J.A."/>
            <person name="Braun E.L."/>
            <person name="Isberg S.R."/>
            <person name="Miles L.G."/>
            <person name="Chong A.Y."/>
            <person name="Gongora J."/>
            <person name="Dalzell P."/>
            <person name="Moran C."/>
            <person name="Bed'hom B."/>
            <person name="Abzhanov A."/>
            <person name="Burgess S.C."/>
            <person name="Cooksey A.M."/>
            <person name="Castoe T.A."/>
            <person name="Crawford N.G."/>
            <person name="Densmore L.D."/>
            <person name="Drew J.C."/>
            <person name="Edwards S.V."/>
            <person name="Faircloth B.C."/>
            <person name="Fujita M.K."/>
            <person name="Greenwold M.J."/>
            <person name="Hoffmann F.G."/>
            <person name="Howard J.M."/>
            <person name="Iguchi T."/>
            <person name="Janes D.E."/>
            <person name="Khan S.Y."/>
            <person name="Kohno S."/>
            <person name="de Koning A.J."/>
            <person name="Lance S.L."/>
            <person name="McCarthy F.M."/>
            <person name="McCormack J.E."/>
            <person name="Merchant M.E."/>
            <person name="Peterson D.G."/>
            <person name="Pollock D.D."/>
            <person name="Pourmand N."/>
            <person name="Raney B.J."/>
            <person name="Roessler K.A."/>
            <person name="Sanford J.R."/>
            <person name="Sawyer R.H."/>
            <person name="Schmidt C.J."/>
            <person name="Triplett E.W."/>
            <person name="Tuberville T.D."/>
            <person name="Venegas-Anaya M."/>
            <person name="Howard J.T."/>
            <person name="Jarvis E.D."/>
            <person name="Guillette L.J.Jr."/>
            <person name="Glenn T.C."/>
            <person name="Green R.E."/>
            <person name="Ray D.A."/>
        </authorList>
    </citation>
    <scope>NUCLEOTIDE SEQUENCE [LARGE SCALE GENOMIC DNA]</scope>
    <source>
        <strain evidence="2">KSC_2009_1</strain>
    </source>
</reference>
<evidence type="ECO:0000313" key="3">
    <source>
        <dbReference type="Proteomes" id="UP000050525"/>
    </source>
</evidence>
<evidence type="ECO:0000313" key="2">
    <source>
        <dbReference type="EMBL" id="KYO24926.1"/>
    </source>
</evidence>
<name>A0A151MK78_ALLMI</name>
<dbReference type="eggNOG" id="KOG0075">
    <property type="taxonomic scope" value="Eukaryota"/>
</dbReference>
<comment type="caution">
    <text evidence="2">The sequence shown here is derived from an EMBL/GenBank/DDBJ whole genome shotgun (WGS) entry which is preliminary data.</text>
</comment>
<organism evidence="2 3">
    <name type="scientific">Alligator mississippiensis</name>
    <name type="common">American alligator</name>
    <dbReference type="NCBI Taxonomy" id="8496"/>
    <lineage>
        <taxon>Eukaryota</taxon>
        <taxon>Metazoa</taxon>
        <taxon>Chordata</taxon>
        <taxon>Craniata</taxon>
        <taxon>Vertebrata</taxon>
        <taxon>Euteleostomi</taxon>
        <taxon>Archelosauria</taxon>
        <taxon>Archosauria</taxon>
        <taxon>Crocodylia</taxon>
        <taxon>Alligatoridae</taxon>
        <taxon>Alligatorinae</taxon>
        <taxon>Alligator</taxon>
    </lineage>
</organism>
<dbReference type="AlphaFoldDB" id="A0A151MK78"/>
<dbReference type="InterPro" id="IPR012337">
    <property type="entry name" value="RNaseH-like_sf"/>
</dbReference>
<dbReference type="PROSITE" id="PS50994">
    <property type="entry name" value="INTEGRASE"/>
    <property type="match status" value="1"/>
</dbReference>
<dbReference type="SUPFAM" id="SSF53098">
    <property type="entry name" value="Ribonuclease H-like"/>
    <property type="match status" value="1"/>
</dbReference>
<dbReference type="GO" id="GO:0015074">
    <property type="term" value="P:DNA integration"/>
    <property type="evidence" value="ECO:0007669"/>
    <property type="project" value="InterPro"/>
</dbReference>
<accession>A0A151MK78</accession>